<evidence type="ECO:0000313" key="2">
    <source>
        <dbReference type="Proteomes" id="UP000524492"/>
    </source>
</evidence>
<reference evidence="1 2" key="1">
    <citation type="submission" date="2020-08" db="EMBL/GenBank/DDBJ databases">
        <title>Genomic Encyclopedia of Type Strains, Phase IV (KMG-V): Genome sequencing to study the core and pangenomes of soil and plant-associated prokaryotes.</title>
        <authorList>
            <person name="Whitman W."/>
        </authorList>
    </citation>
    <scope>NUCLEOTIDE SEQUENCE [LARGE SCALE GENOMIC DNA]</scope>
    <source>
        <strain evidence="1 2">SEMIA 4074</strain>
    </source>
</reference>
<keyword evidence="2" id="KW-1185">Reference proteome</keyword>
<protein>
    <submittedName>
        <fullName evidence="1">Uncharacterized protein</fullName>
    </submittedName>
</protein>
<name>A0A7W6QAR7_9HYPH</name>
<dbReference type="AlphaFoldDB" id="A0A7W6QAR7"/>
<dbReference type="Proteomes" id="UP000524492">
    <property type="component" value="Unassembled WGS sequence"/>
</dbReference>
<comment type="caution">
    <text evidence="1">The sequence shown here is derived from an EMBL/GenBank/DDBJ whole genome shotgun (WGS) entry which is preliminary data.</text>
</comment>
<sequence>MSTILLSLLRNIETFEHIRVAVCAAREYERELSVRPADSASDLGAGAAAIVL</sequence>
<gene>
    <name evidence="1" type="ORF">GGD53_004266</name>
</gene>
<dbReference type="RefSeq" id="WP_184458767.1">
    <property type="nucleotide sequence ID" value="NZ_JACIFV010000017.1"/>
</dbReference>
<organism evidence="1 2">
    <name type="scientific">Rhizobium aethiopicum</name>
    <dbReference type="NCBI Taxonomy" id="1138170"/>
    <lineage>
        <taxon>Bacteria</taxon>
        <taxon>Pseudomonadati</taxon>
        <taxon>Pseudomonadota</taxon>
        <taxon>Alphaproteobacteria</taxon>
        <taxon>Hyphomicrobiales</taxon>
        <taxon>Rhizobiaceae</taxon>
        <taxon>Rhizobium/Agrobacterium group</taxon>
        <taxon>Rhizobium</taxon>
    </lineage>
</organism>
<dbReference type="EMBL" id="JACIFV010000017">
    <property type="protein sequence ID" value="MBB4194088.1"/>
    <property type="molecule type" value="Genomic_DNA"/>
</dbReference>
<proteinExistence type="predicted"/>
<accession>A0A7W6QAR7</accession>
<evidence type="ECO:0000313" key="1">
    <source>
        <dbReference type="EMBL" id="MBB4194088.1"/>
    </source>
</evidence>